<dbReference type="InterPro" id="IPR047225">
    <property type="entry name" value="PH_GRAF"/>
</dbReference>
<feature type="domain" description="PH" evidence="8">
    <location>
        <begin position="265"/>
        <end position="391"/>
    </location>
</feature>
<evidence type="ECO:0000256" key="6">
    <source>
        <dbReference type="SAM" id="MobiDB-lite"/>
    </source>
</evidence>
<dbReference type="InterPro" id="IPR000198">
    <property type="entry name" value="RhoGAP_dom"/>
</dbReference>
<dbReference type="Pfam" id="PF00620">
    <property type="entry name" value="RhoGAP"/>
    <property type="match status" value="1"/>
</dbReference>
<evidence type="ECO:0000313" key="12">
    <source>
        <dbReference type="WBParaSite" id="jg1102"/>
    </source>
</evidence>
<dbReference type="InterPro" id="IPR036028">
    <property type="entry name" value="SH3-like_dom_sf"/>
</dbReference>
<dbReference type="SMART" id="SM00324">
    <property type="entry name" value="RhoGAP"/>
    <property type="match status" value="1"/>
</dbReference>
<evidence type="ECO:0000259" key="8">
    <source>
        <dbReference type="PROSITE" id="PS50003"/>
    </source>
</evidence>
<dbReference type="InterPro" id="IPR009057">
    <property type="entry name" value="Homeodomain-like_sf"/>
</dbReference>
<evidence type="ECO:0000256" key="5">
    <source>
        <dbReference type="PROSITE-ProRule" id="PRU00192"/>
    </source>
</evidence>
<dbReference type="GO" id="GO:0003677">
    <property type="term" value="F:DNA binding"/>
    <property type="evidence" value="ECO:0007669"/>
    <property type="project" value="UniProtKB-KW"/>
</dbReference>
<dbReference type="SUPFAM" id="SSF50729">
    <property type="entry name" value="PH domain-like"/>
    <property type="match status" value="1"/>
</dbReference>
<feature type="region of interest" description="Disordered" evidence="6">
    <location>
        <begin position="622"/>
        <end position="687"/>
    </location>
</feature>
<dbReference type="InterPro" id="IPR047234">
    <property type="entry name" value="GRAF_fam"/>
</dbReference>
<dbReference type="GO" id="GO:0007165">
    <property type="term" value="P:signal transduction"/>
    <property type="evidence" value="ECO:0007669"/>
    <property type="project" value="InterPro"/>
</dbReference>
<dbReference type="Gene3D" id="2.30.29.30">
    <property type="entry name" value="Pleckstrin-homology domain (PH domain)/Phosphotyrosine-binding domain (PTB)"/>
    <property type="match status" value="1"/>
</dbReference>
<organism evidence="11 12">
    <name type="scientific">Ditylenchus dipsaci</name>
    <dbReference type="NCBI Taxonomy" id="166011"/>
    <lineage>
        <taxon>Eukaryota</taxon>
        <taxon>Metazoa</taxon>
        <taxon>Ecdysozoa</taxon>
        <taxon>Nematoda</taxon>
        <taxon>Chromadorea</taxon>
        <taxon>Rhabditida</taxon>
        <taxon>Tylenchina</taxon>
        <taxon>Tylenchomorpha</taxon>
        <taxon>Sphaerularioidea</taxon>
        <taxon>Anguinidae</taxon>
        <taxon>Anguininae</taxon>
        <taxon>Ditylenchus</taxon>
    </lineage>
</organism>
<dbReference type="GO" id="GO:0005634">
    <property type="term" value="C:nucleus"/>
    <property type="evidence" value="ECO:0007669"/>
    <property type="project" value="UniProtKB-SubCell"/>
</dbReference>
<proteinExistence type="predicted"/>
<protein>
    <submittedName>
        <fullName evidence="12">Rho GTPase-activating protein 26</fullName>
    </submittedName>
</protein>
<keyword evidence="2 5" id="KW-0728">SH3 domain</keyword>
<dbReference type="InterPro" id="IPR027267">
    <property type="entry name" value="AH/BAR_dom_sf"/>
</dbReference>
<evidence type="ECO:0000256" key="2">
    <source>
        <dbReference type="ARBA" id="ARBA00022443"/>
    </source>
</evidence>
<dbReference type="SMART" id="SM00233">
    <property type="entry name" value="PH"/>
    <property type="match status" value="1"/>
</dbReference>
<accession>A0A915CQ55</accession>
<name>A0A915CQ55_9BILA</name>
<dbReference type="InterPro" id="IPR011993">
    <property type="entry name" value="PH-like_dom_sf"/>
</dbReference>
<dbReference type="PROSITE" id="PS50238">
    <property type="entry name" value="RHOGAP"/>
    <property type="match status" value="1"/>
</dbReference>
<dbReference type="GO" id="GO:0005096">
    <property type="term" value="F:GTPase activator activity"/>
    <property type="evidence" value="ECO:0007669"/>
    <property type="project" value="UniProtKB-KW"/>
</dbReference>
<dbReference type="PROSITE" id="PS51253">
    <property type="entry name" value="HTH_CENPB"/>
    <property type="match status" value="1"/>
</dbReference>
<evidence type="ECO:0000256" key="3">
    <source>
        <dbReference type="ARBA" id="ARBA00022468"/>
    </source>
</evidence>
<dbReference type="PANTHER" id="PTHR12552:SF1">
    <property type="entry name" value="RHO GTPASE-ACTIVATING PROTEIN GRAF"/>
    <property type="match status" value="1"/>
</dbReference>
<dbReference type="Pfam" id="PF16746">
    <property type="entry name" value="BAR_3"/>
    <property type="match status" value="2"/>
</dbReference>
<evidence type="ECO:0000313" key="11">
    <source>
        <dbReference type="Proteomes" id="UP000887574"/>
    </source>
</evidence>
<dbReference type="SUPFAM" id="SSF50044">
    <property type="entry name" value="SH3-domain"/>
    <property type="match status" value="1"/>
</dbReference>
<dbReference type="Gene3D" id="1.10.10.60">
    <property type="entry name" value="Homeodomain-like"/>
    <property type="match status" value="2"/>
</dbReference>
<dbReference type="InterPro" id="IPR004148">
    <property type="entry name" value="BAR_dom"/>
</dbReference>
<sequence>MVLKPLEFSESLTDSPWFRQNLHSHEMALEDASKKMKIIEQQCRKIISYATKLSQAQKTFANTISEFKIETVGSTQTDDERVIANSYKDFANLIRQIEEHRETFIDKQKNSTWILYSIWWSVYTGLEKHLHLSTVRKNDFREADAQLGFAQRNFCQASLLYVAEIQSVHDRAKFEFVETLSSFLYGWLSFHHVGHLIHEDFQEVYSGINSKVQKAKESFEATQAEAEELKKKMLAAHMKNAVFPSASSTPNSVTGPNTPARPLNSIIKQGYMYMQEKSLIPSIGRDVKILSRNWAKYYCIFSKETRIFTMIPVSSSTKSEMKEKQLLDSSVSFKLKSCVRRASDSIDKRFCFDVIPEESTGTRTGPDVMTLQALSEEDRRQWLDSMDGREPVYSPGAGAPSANSFETMLDESGFDFVRQCLRVIEEHETDAISIGQEENSTDRLNLGDDTEWEVKTISSAIKTFLRNLPEPLMTFDLHSHFINAAKMGDISQRVNHIHYYVYKLPEAHKQMLELIIRHLRLVADHSSENLMTVGNLGVCFGPTLLRPKEETMAAIMDIKFCNVVVEVLIANCHQVFDTRPPQQVGIPCPPKPSHNLVAVMPPANCDLNAASLSSLSSKSATVSSSSINDSLNQKSTSTECPQQPVVLANVRQRQPPPPVSRTNKSGTQPALDRNVFESQSSDDLSTTSSLYMQHHQPSASTSENMSSAYPYSHGPPVNYNSSVRNYGLEMTAGGGNGVDNSSDSLNSMGSLDRSLMATSSHQPTIASSYTRNKMSASYAPCYNPMASENKRMHACLFMDLINSWIQNEIKTETLNEALEQVDNAFEQSEDEMPELVPELKSQKRKSYAIAQKLEIVEYAKEVNSINAASRKFNVYRSMIRDWKAKESQLRELQASGTPKKKNLAGAGRPILDKAFDDMLAGWVRERRSKNEKVSRSMIVAKAEEMQQSSIGVHKKINFSAGWLQKFLERHNLRAGAYSPNVQKPQRKAVLMTKACGQLGADGDCNNIFAHSNLAQYNNSGGQLGEFLPSRRVKTLYSCQAGHDTELSFEPGQIITNVYESKEDGWLVGTLNGKTGLIPANYVEHILGP</sequence>
<keyword evidence="3" id="KW-0343">GTPase activation</keyword>
<feature type="domain" description="HTH CENPB-type" evidence="10">
    <location>
        <begin position="903"/>
        <end position="976"/>
    </location>
</feature>
<dbReference type="PROSITE" id="PS50003">
    <property type="entry name" value="PH_DOMAIN"/>
    <property type="match status" value="1"/>
</dbReference>
<dbReference type="Pfam" id="PF14604">
    <property type="entry name" value="SH3_9"/>
    <property type="match status" value="1"/>
</dbReference>
<dbReference type="PANTHER" id="PTHR12552">
    <property type="entry name" value="OLIGOPHRENIN 1"/>
    <property type="match status" value="1"/>
</dbReference>
<dbReference type="InterPro" id="IPR001849">
    <property type="entry name" value="PH_domain"/>
</dbReference>
<keyword evidence="11" id="KW-1185">Reference proteome</keyword>
<dbReference type="FunFam" id="2.30.30.40:FF:000055">
    <property type="entry name" value="rho GTPase-activating protein 26 isoform X1"/>
    <property type="match status" value="1"/>
</dbReference>
<dbReference type="AlphaFoldDB" id="A0A915CQ55"/>
<dbReference type="InterPro" id="IPR006600">
    <property type="entry name" value="HTH_CenpB_DNA-bd_dom"/>
</dbReference>
<dbReference type="CDD" id="cd01249">
    <property type="entry name" value="BAR-PH_GRAF_family"/>
    <property type="match status" value="1"/>
</dbReference>
<dbReference type="Pfam" id="PF03221">
    <property type="entry name" value="HTH_Tnp_Tc5"/>
    <property type="match status" value="1"/>
</dbReference>
<dbReference type="SMART" id="SM00674">
    <property type="entry name" value="CENPB"/>
    <property type="match status" value="1"/>
</dbReference>
<evidence type="ECO:0000259" key="10">
    <source>
        <dbReference type="PROSITE" id="PS51253"/>
    </source>
</evidence>
<dbReference type="SUPFAM" id="SSF103657">
    <property type="entry name" value="BAR/IMD domain-like"/>
    <property type="match status" value="1"/>
</dbReference>
<reference evidence="12" key="1">
    <citation type="submission" date="2022-11" db="UniProtKB">
        <authorList>
            <consortium name="WormBaseParasite"/>
        </authorList>
    </citation>
    <scope>IDENTIFICATION</scope>
</reference>
<evidence type="ECO:0000256" key="1">
    <source>
        <dbReference type="ARBA" id="ARBA00004123"/>
    </source>
</evidence>
<dbReference type="Gene3D" id="1.10.555.10">
    <property type="entry name" value="Rho GTPase activation protein"/>
    <property type="match status" value="1"/>
</dbReference>
<dbReference type="Gene3D" id="2.30.30.40">
    <property type="entry name" value="SH3 Domains"/>
    <property type="match status" value="1"/>
</dbReference>
<dbReference type="PROSITE" id="PS50002">
    <property type="entry name" value="SH3"/>
    <property type="match status" value="1"/>
</dbReference>
<dbReference type="InterPro" id="IPR018586">
    <property type="entry name" value="Brinker_DNA-bd"/>
</dbReference>
<dbReference type="SMART" id="SM00326">
    <property type="entry name" value="SH3"/>
    <property type="match status" value="1"/>
</dbReference>
<dbReference type="CDD" id="cd11882">
    <property type="entry name" value="SH3_GRAF-like"/>
    <property type="match status" value="1"/>
</dbReference>
<keyword evidence="4" id="KW-0238">DNA-binding</keyword>
<dbReference type="SUPFAM" id="SSF46689">
    <property type="entry name" value="Homeodomain-like"/>
    <property type="match status" value="1"/>
</dbReference>
<feature type="domain" description="Rho-GAP" evidence="9">
    <location>
        <begin position="381"/>
        <end position="576"/>
    </location>
</feature>
<dbReference type="Pfam" id="PF00169">
    <property type="entry name" value="PH"/>
    <property type="match status" value="1"/>
</dbReference>
<evidence type="ECO:0000259" key="9">
    <source>
        <dbReference type="PROSITE" id="PS50238"/>
    </source>
</evidence>
<dbReference type="Gene3D" id="1.20.1270.60">
    <property type="entry name" value="Arfaptin homology (AH) domain/BAR domain"/>
    <property type="match status" value="2"/>
</dbReference>
<dbReference type="GO" id="GO:0005737">
    <property type="term" value="C:cytoplasm"/>
    <property type="evidence" value="ECO:0007669"/>
    <property type="project" value="InterPro"/>
</dbReference>
<dbReference type="Pfam" id="PF09607">
    <property type="entry name" value="BrkDBD"/>
    <property type="match status" value="1"/>
</dbReference>
<feature type="domain" description="SH3" evidence="7">
    <location>
        <begin position="1027"/>
        <end position="1087"/>
    </location>
</feature>
<evidence type="ECO:0000256" key="4">
    <source>
        <dbReference type="ARBA" id="ARBA00023125"/>
    </source>
</evidence>
<evidence type="ECO:0000259" key="7">
    <source>
        <dbReference type="PROSITE" id="PS50002"/>
    </source>
</evidence>
<feature type="compositionally biased region" description="Polar residues" evidence="6">
    <location>
        <begin position="627"/>
        <end position="641"/>
    </location>
</feature>
<comment type="subcellular location">
    <subcellularLocation>
        <location evidence="1">Nucleus</location>
    </subcellularLocation>
</comment>
<dbReference type="InterPro" id="IPR001452">
    <property type="entry name" value="SH3_domain"/>
</dbReference>
<dbReference type="Proteomes" id="UP000887574">
    <property type="component" value="Unplaced"/>
</dbReference>
<dbReference type="InterPro" id="IPR008936">
    <property type="entry name" value="Rho_GTPase_activation_prot"/>
</dbReference>
<dbReference type="WBParaSite" id="jg1102">
    <property type="protein sequence ID" value="jg1102"/>
    <property type="gene ID" value="jg1102"/>
</dbReference>
<dbReference type="SUPFAM" id="SSF48350">
    <property type="entry name" value="GTPase activation domain, GAP"/>
    <property type="match status" value="1"/>
</dbReference>